<keyword evidence="11" id="KW-1185">Reference proteome</keyword>
<keyword evidence="4 8" id="KW-1133">Transmembrane helix</keyword>
<dbReference type="NCBIfam" id="NF033827">
    <property type="entry name" value="CDF_efflux_DmeF"/>
    <property type="match status" value="1"/>
</dbReference>
<dbReference type="InterPro" id="IPR002524">
    <property type="entry name" value="Cation_efflux"/>
</dbReference>
<evidence type="ECO:0000256" key="2">
    <source>
        <dbReference type="ARBA" id="ARBA00022448"/>
    </source>
</evidence>
<feature type="transmembrane region" description="Helical" evidence="8">
    <location>
        <begin position="106"/>
        <end position="125"/>
    </location>
</feature>
<feature type="transmembrane region" description="Helical" evidence="8">
    <location>
        <begin position="137"/>
        <end position="160"/>
    </location>
</feature>
<evidence type="ECO:0000259" key="9">
    <source>
        <dbReference type="Pfam" id="PF01545"/>
    </source>
</evidence>
<accession>A0ABU5I8W0</accession>
<sequence>MAAVYDGGMQHQHVHDLSSFHHSHDWQDAGAEGRSRALLAVTLLTLATMVAELLAGAWSGSLALLADGWHMGTHALALGGALLATRLAQRAHRNERYAFGGWKIEVLAAYTSGLLLLAVSAWLVVDGVSTLLNPHPIAYGEAMVVAVIGLLINLGSAWLLHRGASPGAQGHGHDGDNHDDHGHGHSHGHAHDHSPGHSHGHAHHHDHNFNAAYLHVLADAVTSVLAIAALGGGLLYSWRWLDPLVALLGAAVISRWAVGVLKVSAHALVDATASTELRTQVRQAIESDGDAKLADLHVWQVGPNAWSVVASVVADAPLQPAHYRHRLEHLQGVRHVTVEVHRCPGCESQ</sequence>
<keyword evidence="6 8" id="KW-0472">Membrane</keyword>
<feature type="domain" description="Cation efflux protein transmembrane" evidence="9">
    <location>
        <begin position="39"/>
        <end position="268"/>
    </location>
</feature>
<feature type="transmembrane region" description="Helical" evidence="8">
    <location>
        <begin position="64"/>
        <end position="85"/>
    </location>
</feature>
<evidence type="ECO:0000256" key="6">
    <source>
        <dbReference type="ARBA" id="ARBA00023136"/>
    </source>
</evidence>
<dbReference type="InterPro" id="IPR045316">
    <property type="entry name" value="Msc2-like"/>
</dbReference>
<dbReference type="Gene3D" id="1.20.1510.10">
    <property type="entry name" value="Cation efflux protein transmembrane domain"/>
    <property type="match status" value="1"/>
</dbReference>
<feature type="region of interest" description="Disordered" evidence="7">
    <location>
        <begin position="168"/>
        <end position="203"/>
    </location>
</feature>
<organism evidence="10 11">
    <name type="scientific">Azohydromonas lata</name>
    <dbReference type="NCBI Taxonomy" id="45677"/>
    <lineage>
        <taxon>Bacteria</taxon>
        <taxon>Pseudomonadati</taxon>
        <taxon>Pseudomonadota</taxon>
        <taxon>Betaproteobacteria</taxon>
        <taxon>Burkholderiales</taxon>
        <taxon>Sphaerotilaceae</taxon>
        <taxon>Azohydromonas</taxon>
    </lineage>
</organism>
<dbReference type="EMBL" id="JAXOJX010000002">
    <property type="protein sequence ID" value="MDZ5455534.1"/>
    <property type="molecule type" value="Genomic_DNA"/>
</dbReference>
<comment type="subcellular location">
    <subcellularLocation>
        <location evidence="1">Membrane</location>
        <topology evidence="1">Multi-pass membrane protein</topology>
    </subcellularLocation>
</comment>
<reference evidence="10 11" key="1">
    <citation type="submission" date="2023-11" db="EMBL/GenBank/DDBJ databases">
        <title>Draft genome of Azohydromonas lata strain H1 (DSM1123), a polyhydroxyalkanoate producer.</title>
        <authorList>
            <person name="Traversa D."/>
            <person name="D'Addabbo P."/>
            <person name="Pazzani C."/>
            <person name="Manzari C."/>
            <person name="Chiara M."/>
            <person name="Scrascia M."/>
        </authorList>
    </citation>
    <scope>NUCLEOTIDE SEQUENCE [LARGE SCALE GENOMIC DNA]</scope>
    <source>
        <strain evidence="10 11">H1</strain>
    </source>
</reference>
<feature type="compositionally biased region" description="Basic and acidic residues" evidence="7">
    <location>
        <begin position="171"/>
        <end position="195"/>
    </location>
</feature>
<dbReference type="PANTHER" id="PTHR45755:SF4">
    <property type="entry name" value="ZINC TRANSPORTER 7"/>
    <property type="match status" value="1"/>
</dbReference>
<protein>
    <submittedName>
        <fullName evidence="10">CDF family Co(II)/Ni(II) efflux transporter DmeF</fullName>
    </submittedName>
</protein>
<dbReference type="InterPro" id="IPR027469">
    <property type="entry name" value="Cation_efflux_TMD_sf"/>
</dbReference>
<evidence type="ECO:0000256" key="5">
    <source>
        <dbReference type="ARBA" id="ARBA00023065"/>
    </source>
</evidence>
<evidence type="ECO:0000256" key="3">
    <source>
        <dbReference type="ARBA" id="ARBA00022692"/>
    </source>
</evidence>
<comment type="caution">
    <text evidence="10">The sequence shown here is derived from an EMBL/GenBank/DDBJ whole genome shotgun (WGS) entry which is preliminary data.</text>
</comment>
<dbReference type="PANTHER" id="PTHR45755">
    <property type="match status" value="1"/>
</dbReference>
<evidence type="ECO:0000256" key="8">
    <source>
        <dbReference type="SAM" id="Phobius"/>
    </source>
</evidence>
<proteinExistence type="predicted"/>
<dbReference type="Pfam" id="PF01545">
    <property type="entry name" value="Cation_efflux"/>
    <property type="match status" value="1"/>
</dbReference>
<keyword evidence="5" id="KW-0406">Ion transport</keyword>
<dbReference type="InterPro" id="IPR058533">
    <property type="entry name" value="Cation_efflux_TM"/>
</dbReference>
<evidence type="ECO:0000313" key="10">
    <source>
        <dbReference type="EMBL" id="MDZ5455534.1"/>
    </source>
</evidence>
<feature type="transmembrane region" description="Helical" evidence="8">
    <location>
        <begin position="216"/>
        <end position="238"/>
    </location>
</feature>
<gene>
    <name evidence="10" type="primary">dmeF</name>
    <name evidence="10" type="ORF">SM757_03000</name>
</gene>
<feature type="transmembrane region" description="Helical" evidence="8">
    <location>
        <begin position="37"/>
        <end position="58"/>
    </location>
</feature>
<dbReference type="RefSeq" id="WP_322464309.1">
    <property type="nucleotide sequence ID" value="NZ_JAXOJX010000002.1"/>
</dbReference>
<evidence type="ECO:0000256" key="1">
    <source>
        <dbReference type="ARBA" id="ARBA00004141"/>
    </source>
</evidence>
<evidence type="ECO:0000256" key="7">
    <source>
        <dbReference type="SAM" id="MobiDB-lite"/>
    </source>
</evidence>
<keyword evidence="3 8" id="KW-0812">Transmembrane</keyword>
<dbReference type="SUPFAM" id="SSF161111">
    <property type="entry name" value="Cation efflux protein transmembrane domain-like"/>
    <property type="match status" value="1"/>
</dbReference>
<keyword evidence="2" id="KW-0813">Transport</keyword>
<dbReference type="NCBIfam" id="TIGR01297">
    <property type="entry name" value="CDF"/>
    <property type="match status" value="1"/>
</dbReference>
<name>A0ABU5I8W0_9BURK</name>
<evidence type="ECO:0000256" key="4">
    <source>
        <dbReference type="ARBA" id="ARBA00022989"/>
    </source>
</evidence>
<dbReference type="Proteomes" id="UP001293718">
    <property type="component" value="Unassembled WGS sequence"/>
</dbReference>
<evidence type="ECO:0000313" key="11">
    <source>
        <dbReference type="Proteomes" id="UP001293718"/>
    </source>
</evidence>